<dbReference type="InterPro" id="IPR009057">
    <property type="entry name" value="Homeodomain-like_sf"/>
</dbReference>
<dbReference type="InterPro" id="IPR001647">
    <property type="entry name" value="HTH_TetR"/>
</dbReference>
<feature type="DNA-binding region" description="H-T-H motif" evidence="2">
    <location>
        <begin position="35"/>
        <end position="54"/>
    </location>
</feature>
<dbReference type="PANTHER" id="PTHR43479:SF11">
    <property type="entry name" value="ACREF_ENVCD OPERON REPRESSOR-RELATED"/>
    <property type="match status" value="1"/>
</dbReference>
<gene>
    <name evidence="4" type="ORF">BU251_07485</name>
</gene>
<dbReference type="Pfam" id="PF08359">
    <property type="entry name" value="TetR_C_4"/>
    <property type="match status" value="1"/>
</dbReference>
<evidence type="ECO:0000313" key="4">
    <source>
        <dbReference type="EMBL" id="QAT17569.1"/>
    </source>
</evidence>
<dbReference type="SUPFAM" id="SSF48498">
    <property type="entry name" value="Tetracyclin repressor-like, C-terminal domain"/>
    <property type="match status" value="1"/>
</dbReference>
<evidence type="ECO:0000256" key="2">
    <source>
        <dbReference type="PROSITE-ProRule" id="PRU00335"/>
    </source>
</evidence>
<dbReference type="PRINTS" id="PR00455">
    <property type="entry name" value="HTHTETR"/>
</dbReference>
<name>A0A410P5W4_VELA1</name>
<evidence type="ECO:0000313" key="5">
    <source>
        <dbReference type="Proteomes" id="UP000287243"/>
    </source>
</evidence>
<dbReference type="InterPro" id="IPR013570">
    <property type="entry name" value="Tscrpt_reg_YsiA_C"/>
</dbReference>
<keyword evidence="1 2" id="KW-0238">DNA-binding</keyword>
<dbReference type="Proteomes" id="UP000287243">
    <property type="component" value="Chromosome"/>
</dbReference>
<sequence length="207" mass="24290">MAAFNRKERDKLLRKSDILKAAERIFAIKGYHQATIQDIAKEAQYAVGTIYLYFKDKEVLYLELIERKIGDLISGVKKEVNNTEDAKEKIKVLVRQQLTYFEENQDFFRIYFSERGGLRWAIKDKISKNTVDKFVKYLDYITELLKDAQGKHLIRQDLEAKRLAYVLASMLNAVIFPWLKGACKKEKITDMTDFILDIFFNGVEQKQ</sequence>
<proteinExistence type="predicted"/>
<dbReference type="RefSeq" id="WP_128700440.1">
    <property type="nucleotide sequence ID" value="NZ_CP019384.1"/>
</dbReference>
<dbReference type="GO" id="GO:0003677">
    <property type="term" value="F:DNA binding"/>
    <property type="evidence" value="ECO:0007669"/>
    <property type="project" value="UniProtKB-UniRule"/>
</dbReference>
<evidence type="ECO:0000256" key="1">
    <source>
        <dbReference type="ARBA" id="ARBA00023125"/>
    </source>
</evidence>
<dbReference type="Gene3D" id="1.10.357.10">
    <property type="entry name" value="Tetracycline Repressor, domain 2"/>
    <property type="match status" value="1"/>
</dbReference>
<dbReference type="SUPFAM" id="SSF46689">
    <property type="entry name" value="Homeodomain-like"/>
    <property type="match status" value="1"/>
</dbReference>
<dbReference type="KEGG" id="vai:BU251_07485"/>
<reference evidence="4 5" key="1">
    <citation type="submission" date="2017-01" db="EMBL/GenBank/DDBJ databases">
        <title>First insights into the biology of 'candidatus Vampirococcus archaeovorus'.</title>
        <authorList>
            <person name="Kizina J."/>
            <person name="Jordan S."/>
            <person name="Stueber K."/>
            <person name="Reinhardt R."/>
            <person name="Harder J."/>
        </authorList>
    </citation>
    <scope>NUCLEOTIDE SEQUENCE [LARGE SCALE GENOMIC DNA]</scope>
    <source>
        <strain evidence="4 5">LiM</strain>
    </source>
</reference>
<dbReference type="EMBL" id="CP019384">
    <property type="protein sequence ID" value="QAT17569.1"/>
    <property type="molecule type" value="Genomic_DNA"/>
</dbReference>
<evidence type="ECO:0000259" key="3">
    <source>
        <dbReference type="PROSITE" id="PS50977"/>
    </source>
</evidence>
<organism evidence="4 5">
    <name type="scientific">Velamenicoccus archaeovorus</name>
    <dbReference type="NCBI Taxonomy" id="1930593"/>
    <lineage>
        <taxon>Bacteria</taxon>
        <taxon>Pseudomonadati</taxon>
        <taxon>Candidatus Omnitrophota</taxon>
        <taxon>Candidatus Velamenicoccus</taxon>
    </lineage>
</organism>
<dbReference type="PANTHER" id="PTHR43479">
    <property type="entry name" value="ACREF/ENVCD OPERON REPRESSOR-RELATED"/>
    <property type="match status" value="1"/>
</dbReference>
<protein>
    <recommendedName>
        <fullName evidence="3">HTH tetR-type domain-containing protein</fullName>
    </recommendedName>
</protein>
<accession>A0A410P5W4</accession>
<dbReference type="InterPro" id="IPR036271">
    <property type="entry name" value="Tet_transcr_reg_TetR-rel_C_sf"/>
</dbReference>
<dbReference type="InterPro" id="IPR050624">
    <property type="entry name" value="HTH-type_Tx_Regulator"/>
</dbReference>
<feature type="domain" description="HTH tetR-type" evidence="3">
    <location>
        <begin position="12"/>
        <end position="72"/>
    </location>
</feature>
<dbReference type="PROSITE" id="PS50977">
    <property type="entry name" value="HTH_TETR_2"/>
    <property type="match status" value="1"/>
</dbReference>
<dbReference type="AlphaFoldDB" id="A0A410P5W4"/>
<keyword evidence="5" id="KW-1185">Reference proteome</keyword>
<dbReference type="Gene3D" id="1.10.10.60">
    <property type="entry name" value="Homeodomain-like"/>
    <property type="match status" value="1"/>
</dbReference>
<dbReference type="Pfam" id="PF00440">
    <property type="entry name" value="TetR_N"/>
    <property type="match status" value="1"/>
</dbReference>
<dbReference type="OrthoDB" id="9809994at2"/>